<accession>A0AAV9RG60</accession>
<evidence type="ECO:0000313" key="2">
    <source>
        <dbReference type="EMBL" id="KAK5607902.1"/>
    </source>
</evidence>
<feature type="region of interest" description="Disordered" evidence="1">
    <location>
        <begin position="1"/>
        <end position="50"/>
    </location>
</feature>
<dbReference type="EMBL" id="JAHHUM010001908">
    <property type="protein sequence ID" value="KAK5607902.1"/>
    <property type="molecule type" value="Genomic_DNA"/>
</dbReference>
<evidence type="ECO:0000313" key="3">
    <source>
        <dbReference type="Proteomes" id="UP001311232"/>
    </source>
</evidence>
<sequence>MECEQSEAGSFIMDRSVEVEDFRPPSRPKPYQFEPLAQGADSAKPEARAATPVEEKFQLLTRHGCVFECDGFIPKHKASPHKAHHVALSAEVQIVPLGWYRTGGGRLQPPIHLPQEPGDGSIGCPLFGSEHSHEDGLVGPLTKGGKACR</sequence>
<reference evidence="2 3" key="1">
    <citation type="submission" date="2021-06" db="EMBL/GenBank/DDBJ databases">
        <authorList>
            <person name="Palmer J.M."/>
        </authorList>
    </citation>
    <scope>NUCLEOTIDE SEQUENCE [LARGE SCALE GENOMIC DNA]</scope>
    <source>
        <strain evidence="2 3">MEX-2019</strain>
        <tissue evidence="2">Muscle</tissue>
    </source>
</reference>
<dbReference type="AlphaFoldDB" id="A0AAV9RG60"/>
<evidence type="ECO:0000256" key="1">
    <source>
        <dbReference type="SAM" id="MobiDB-lite"/>
    </source>
</evidence>
<protein>
    <submittedName>
        <fullName evidence="2">Uncharacterized protein</fullName>
    </submittedName>
</protein>
<dbReference type="Proteomes" id="UP001311232">
    <property type="component" value="Unassembled WGS sequence"/>
</dbReference>
<proteinExistence type="predicted"/>
<gene>
    <name evidence="2" type="ORF">CRENBAI_008968</name>
</gene>
<keyword evidence="3" id="KW-1185">Reference proteome</keyword>
<name>A0AAV9RG60_9TELE</name>
<feature type="compositionally biased region" description="Basic and acidic residues" evidence="1">
    <location>
        <begin position="15"/>
        <end position="24"/>
    </location>
</feature>
<organism evidence="2 3">
    <name type="scientific">Crenichthys baileyi</name>
    <name type="common">White River springfish</name>
    <dbReference type="NCBI Taxonomy" id="28760"/>
    <lineage>
        <taxon>Eukaryota</taxon>
        <taxon>Metazoa</taxon>
        <taxon>Chordata</taxon>
        <taxon>Craniata</taxon>
        <taxon>Vertebrata</taxon>
        <taxon>Euteleostomi</taxon>
        <taxon>Actinopterygii</taxon>
        <taxon>Neopterygii</taxon>
        <taxon>Teleostei</taxon>
        <taxon>Neoteleostei</taxon>
        <taxon>Acanthomorphata</taxon>
        <taxon>Ovalentaria</taxon>
        <taxon>Atherinomorphae</taxon>
        <taxon>Cyprinodontiformes</taxon>
        <taxon>Goodeidae</taxon>
        <taxon>Crenichthys</taxon>
    </lineage>
</organism>
<comment type="caution">
    <text evidence="2">The sequence shown here is derived from an EMBL/GenBank/DDBJ whole genome shotgun (WGS) entry which is preliminary data.</text>
</comment>